<feature type="compositionally biased region" description="Basic residues" evidence="1">
    <location>
        <begin position="49"/>
        <end position="77"/>
    </location>
</feature>
<protein>
    <submittedName>
        <fullName evidence="2">Uncharacterized protein</fullName>
    </submittedName>
</protein>
<keyword evidence="3" id="KW-1185">Reference proteome</keyword>
<evidence type="ECO:0000313" key="2">
    <source>
        <dbReference type="EMBL" id="KAJ1163132.1"/>
    </source>
</evidence>
<dbReference type="AlphaFoldDB" id="A0AAV7SGD2"/>
<evidence type="ECO:0000256" key="1">
    <source>
        <dbReference type="SAM" id="MobiDB-lite"/>
    </source>
</evidence>
<evidence type="ECO:0000313" key="3">
    <source>
        <dbReference type="Proteomes" id="UP001066276"/>
    </source>
</evidence>
<comment type="caution">
    <text evidence="2">The sequence shown here is derived from an EMBL/GenBank/DDBJ whole genome shotgun (WGS) entry which is preliminary data.</text>
</comment>
<feature type="region of interest" description="Disordered" evidence="1">
    <location>
        <begin position="1"/>
        <end position="105"/>
    </location>
</feature>
<name>A0AAV7SGD2_PLEWA</name>
<organism evidence="2 3">
    <name type="scientific">Pleurodeles waltl</name>
    <name type="common">Iberian ribbed newt</name>
    <dbReference type="NCBI Taxonomy" id="8319"/>
    <lineage>
        <taxon>Eukaryota</taxon>
        <taxon>Metazoa</taxon>
        <taxon>Chordata</taxon>
        <taxon>Craniata</taxon>
        <taxon>Vertebrata</taxon>
        <taxon>Euteleostomi</taxon>
        <taxon>Amphibia</taxon>
        <taxon>Batrachia</taxon>
        <taxon>Caudata</taxon>
        <taxon>Salamandroidea</taxon>
        <taxon>Salamandridae</taxon>
        <taxon>Pleurodelinae</taxon>
        <taxon>Pleurodeles</taxon>
    </lineage>
</organism>
<proteinExistence type="predicted"/>
<dbReference type="Proteomes" id="UP001066276">
    <property type="component" value="Chromosome 4_2"/>
</dbReference>
<feature type="compositionally biased region" description="Basic and acidic residues" evidence="1">
    <location>
        <begin position="17"/>
        <end position="32"/>
    </location>
</feature>
<accession>A0AAV7SGD2</accession>
<feature type="compositionally biased region" description="Polar residues" evidence="1">
    <location>
        <begin position="1"/>
        <end position="12"/>
    </location>
</feature>
<sequence length="188" mass="21360">MFGSPRGTQERITSPCIEEHEKVSREIRKTAEQEVGCDVSRGDKEGMRTQRRKRARKRTKTQRRRRARKGTRTKQWRRQGERGMEQKTSCGDQLRGSGDTEGPAMSQEGCDYFRYVSYDAGIKMGGNSREGLGRNRSEFRAIVNERIQQALRLLKEVGGLDMLAPGALESARPSRWAAVGYDVFTTAQ</sequence>
<dbReference type="EMBL" id="JANPWB010000008">
    <property type="protein sequence ID" value="KAJ1163132.1"/>
    <property type="molecule type" value="Genomic_DNA"/>
</dbReference>
<reference evidence="2" key="1">
    <citation type="journal article" date="2022" name="bioRxiv">
        <title>Sequencing and chromosome-scale assembly of the giantPleurodeles waltlgenome.</title>
        <authorList>
            <person name="Brown T."/>
            <person name="Elewa A."/>
            <person name="Iarovenko S."/>
            <person name="Subramanian E."/>
            <person name="Araus A.J."/>
            <person name="Petzold A."/>
            <person name="Susuki M."/>
            <person name="Suzuki K.-i.T."/>
            <person name="Hayashi T."/>
            <person name="Toyoda A."/>
            <person name="Oliveira C."/>
            <person name="Osipova E."/>
            <person name="Leigh N.D."/>
            <person name="Simon A."/>
            <person name="Yun M.H."/>
        </authorList>
    </citation>
    <scope>NUCLEOTIDE SEQUENCE</scope>
    <source>
        <strain evidence="2">20211129_DDA</strain>
        <tissue evidence="2">Liver</tissue>
    </source>
</reference>
<gene>
    <name evidence="2" type="ORF">NDU88_003595</name>
</gene>